<dbReference type="KEGG" id="salf:SMD44_04417"/>
<dbReference type="SUPFAM" id="SSF56801">
    <property type="entry name" value="Acetyl-CoA synthetase-like"/>
    <property type="match status" value="1"/>
</dbReference>
<gene>
    <name evidence="2" type="ORF">SMD44_04417</name>
</gene>
<proteinExistence type="predicted"/>
<dbReference type="GO" id="GO:0047474">
    <property type="term" value="F:long-chain fatty acid--protein ligase activity"/>
    <property type="evidence" value="ECO:0007669"/>
    <property type="project" value="InterPro"/>
</dbReference>
<accession>A0A1Z1WEX6</accession>
<keyword evidence="3" id="KW-1185">Reference proteome</keyword>
<dbReference type="EMBL" id="CP021748">
    <property type="protein sequence ID" value="ARX84959.1"/>
    <property type="molecule type" value="Genomic_DNA"/>
</dbReference>
<organism evidence="2 3">
    <name type="scientific">Streptomyces alboflavus</name>
    <dbReference type="NCBI Taxonomy" id="67267"/>
    <lineage>
        <taxon>Bacteria</taxon>
        <taxon>Bacillati</taxon>
        <taxon>Actinomycetota</taxon>
        <taxon>Actinomycetes</taxon>
        <taxon>Kitasatosporales</taxon>
        <taxon>Streptomycetaceae</taxon>
        <taxon>Streptomyces</taxon>
    </lineage>
</organism>
<evidence type="ECO:0000313" key="3">
    <source>
        <dbReference type="Proteomes" id="UP000195880"/>
    </source>
</evidence>
<protein>
    <submittedName>
        <fullName evidence="2">Acyl-protein synthase</fullName>
    </submittedName>
</protein>
<dbReference type="GO" id="GO:0008218">
    <property type="term" value="P:bioluminescence"/>
    <property type="evidence" value="ECO:0007669"/>
    <property type="project" value="InterPro"/>
</dbReference>
<evidence type="ECO:0000313" key="2">
    <source>
        <dbReference type="EMBL" id="ARX84959.1"/>
    </source>
</evidence>
<dbReference type="OrthoDB" id="6761572at2"/>
<dbReference type="AlphaFoldDB" id="A0A1Z1WEX6"/>
<dbReference type="Gene3D" id="3.40.50.12780">
    <property type="entry name" value="N-terminal domain of ligase-like"/>
    <property type="match status" value="1"/>
</dbReference>
<dbReference type="Pfam" id="PF04443">
    <property type="entry name" value="LuxE"/>
    <property type="match status" value="1"/>
</dbReference>
<dbReference type="RefSeq" id="WP_087885003.1">
    <property type="nucleotide sequence ID" value="NZ_CP021748.1"/>
</dbReference>
<name>A0A1Z1WEX6_9ACTN</name>
<dbReference type="eggNOG" id="COG1541">
    <property type="taxonomic scope" value="Bacteria"/>
</dbReference>
<evidence type="ECO:0000259" key="1">
    <source>
        <dbReference type="Pfam" id="PF04443"/>
    </source>
</evidence>
<dbReference type="InterPro" id="IPR007534">
    <property type="entry name" value="LuxE"/>
</dbReference>
<dbReference type="Proteomes" id="UP000195880">
    <property type="component" value="Chromosome"/>
</dbReference>
<sequence>MNPHLAPLDVPDGSALSAVQRLGDLTEPYLGPAATDALFTEALNEANAWHAERSPFFGRLWRSRPRTPLTTAADAADLPYLHANFLKQHEVLSIPREDVVLHLTSSGTTGQRSQMFFDTWSIRAGQRMVARIFDHYGWITPDQPVNYLVFGYEPAPGASRGTAFTTHYFCDFAPAKSVFHALRHNGTDHAFDPFGCVDTLVRYAEEGLPVRMFGFPSFLYFTLKQLRARGVPPLRLPADSLVLLGGGWKGHADQQIGKEELHALVEERLGIPADRVRDGYGSVEHSVPYTECARHRFHVPVWSRLFVRDVRTRQVLPYGERGYPHFLAPHMTSAPVHSVLMGDLVSQYPGSECGCGIDTPYFTIHGRAGTGKNRSCAVAAAELMKGAAA</sequence>
<dbReference type="STRING" id="67267.GCA_000716675_04299"/>
<feature type="domain" description="Acyl-protein synthetase LuxE" evidence="1">
    <location>
        <begin position="68"/>
        <end position="381"/>
    </location>
</feature>
<reference evidence="2 3" key="1">
    <citation type="submission" date="2017-05" db="EMBL/GenBank/DDBJ databases">
        <title>Streptomyces alboflavus Genome sequencing and assembly.</title>
        <authorList>
            <person name="Wang Y."/>
            <person name="Du B."/>
            <person name="Ding Y."/>
            <person name="Liu H."/>
            <person name="Hou Q."/>
            <person name="Liu K."/>
            <person name="Wang C."/>
            <person name="Yao L."/>
        </authorList>
    </citation>
    <scope>NUCLEOTIDE SEQUENCE [LARGE SCALE GENOMIC DNA]</scope>
    <source>
        <strain evidence="2 3">MDJK44</strain>
    </source>
</reference>
<dbReference type="InterPro" id="IPR042099">
    <property type="entry name" value="ANL_N_sf"/>
</dbReference>